<dbReference type="FunFam" id="3.30.70.270:FF:000001">
    <property type="entry name" value="Diguanylate cyclase domain protein"/>
    <property type="match status" value="1"/>
</dbReference>
<dbReference type="InterPro" id="IPR035919">
    <property type="entry name" value="EAL_sf"/>
</dbReference>
<feature type="domain" description="PAS" evidence="3">
    <location>
        <begin position="194"/>
        <end position="233"/>
    </location>
</feature>
<dbReference type="Pfam" id="PF13426">
    <property type="entry name" value="PAS_9"/>
    <property type="match status" value="1"/>
</dbReference>
<dbReference type="CDD" id="cd00130">
    <property type="entry name" value="PAS"/>
    <property type="match status" value="1"/>
</dbReference>
<dbReference type="NCBIfam" id="TIGR00254">
    <property type="entry name" value="GGDEF"/>
    <property type="match status" value="1"/>
</dbReference>
<dbReference type="InterPro" id="IPR000700">
    <property type="entry name" value="PAS-assoc_C"/>
</dbReference>
<dbReference type="Pfam" id="PF00990">
    <property type="entry name" value="GGDEF"/>
    <property type="match status" value="1"/>
</dbReference>
<dbReference type="InterPro" id="IPR043128">
    <property type="entry name" value="Rev_trsase/Diguanyl_cyclase"/>
</dbReference>
<feature type="domain" description="PAC" evidence="4">
    <location>
        <begin position="260"/>
        <end position="312"/>
    </location>
</feature>
<dbReference type="InterPro" id="IPR000014">
    <property type="entry name" value="PAS"/>
</dbReference>
<evidence type="ECO:0000256" key="2">
    <source>
        <dbReference type="SAM" id="Coils"/>
    </source>
</evidence>
<organism evidence="7 8">
    <name type="scientific">Marinospirillum alkaliphilum DSM 21637</name>
    <dbReference type="NCBI Taxonomy" id="1122209"/>
    <lineage>
        <taxon>Bacteria</taxon>
        <taxon>Pseudomonadati</taxon>
        <taxon>Pseudomonadota</taxon>
        <taxon>Gammaproteobacteria</taxon>
        <taxon>Oceanospirillales</taxon>
        <taxon>Oceanospirillaceae</taxon>
        <taxon>Marinospirillum</taxon>
    </lineage>
</organism>
<dbReference type="Gene3D" id="3.30.70.270">
    <property type="match status" value="1"/>
</dbReference>
<evidence type="ECO:0000259" key="5">
    <source>
        <dbReference type="PROSITE" id="PS50883"/>
    </source>
</evidence>
<evidence type="ECO:0000313" key="7">
    <source>
        <dbReference type="EMBL" id="SFX42896.1"/>
    </source>
</evidence>
<evidence type="ECO:0000259" key="3">
    <source>
        <dbReference type="PROSITE" id="PS50112"/>
    </source>
</evidence>
<sequence length="744" mass="84639">MSANNHHLPPMDADQLLQDVTAFREENARLKDLVEKLQGQLNVLELQVCELEADALIQEQLTGQDLQQSAALEALFQQAPVGLVVLDSHLDILAVNAFARQLLKINHDTGVRQNLRKYLKKESGLALLQQLSRNSNPEQQTSILMLNNGQLLEQHLAPHEAAGYFGPRTTYLLAVRNITPAELSSQSLFLANTVIEQMREAVCITDARGKIVRVNQAFCEITGYSSQEVIGQNPRMLNSGRHTLDFYRDLWEQIHHHGWWAGEIWNRRKNGEVYPEWLMISRIHDEMSGQTFYAGIFSDITDRKEHQEQLDRLAFYDSLTGLPNRTLMHQFLDVQISHARHRQGKLAVFFLDLDKFKEVNDHYGHAEGDHILREATQRIVALVRESDMACRIGGDEFVVILSGLQDEALAHNKAEELVKALSRSYETRKATHRLSASVGIALYPVHGDNSEDLLRRADAAMYQAKHKGRNTWELFNPDQEAQLVSSNEMVALMWQACQNPAELIELHYQPIRNARHPDKTQEFEALVRLRGEQQALIYPDQFIEIAEQKGVISALGLALFEKCCMDLTHYRIEKDQRICINLSPVQFRSGELLEKLSQIAARYQLPLSRFNFEVTETAMMQGLSQISETLDRLRDLGCQIFLDDFGTGFASLSILKSLPVDALKVDRSFIHELEHSEETRSLVRAMLAMAQALGLKTVIEGIETTWQLNWLQNHQADLLQGYLFSKPLPPHLAFKEQADESAGH</sequence>
<reference evidence="7 8" key="1">
    <citation type="submission" date="2016-11" db="EMBL/GenBank/DDBJ databases">
        <authorList>
            <person name="Jaros S."/>
            <person name="Januszkiewicz K."/>
            <person name="Wedrychowicz H."/>
        </authorList>
    </citation>
    <scope>NUCLEOTIDE SEQUENCE [LARGE SCALE GENOMIC DNA]</scope>
    <source>
        <strain evidence="7 8">DSM 21637</strain>
    </source>
</reference>
<dbReference type="GO" id="GO:0003824">
    <property type="term" value="F:catalytic activity"/>
    <property type="evidence" value="ECO:0007669"/>
    <property type="project" value="UniProtKB-ARBA"/>
</dbReference>
<dbReference type="SMART" id="SM00052">
    <property type="entry name" value="EAL"/>
    <property type="match status" value="1"/>
</dbReference>
<gene>
    <name evidence="7" type="ORF">SAMN02745752_01628</name>
</gene>
<dbReference type="PANTHER" id="PTHR44757:SF2">
    <property type="entry name" value="BIOFILM ARCHITECTURE MAINTENANCE PROTEIN MBAA"/>
    <property type="match status" value="1"/>
</dbReference>
<dbReference type="PANTHER" id="PTHR44757">
    <property type="entry name" value="DIGUANYLATE CYCLASE DGCP"/>
    <property type="match status" value="1"/>
</dbReference>
<dbReference type="CDD" id="cd01948">
    <property type="entry name" value="EAL"/>
    <property type="match status" value="1"/>
</dbReference>
<dbReference type="InterPro" id="IPR001633">
    <property type="entry name" value="EAL_dom"/>
</dbReference>
<comment type="cofactor">
    <cofactor evidence="1">
        <name>Mg(2+)</name>
        <dbReference type="ChEBI" id="CHEBI:18420"/>
    </cofactor>
</comment>
<evidence type="ECO:0000313" key="8">
    <source>
        <dbReference type="Proteomes" id="UP000182350"/>
    </source>
</evidence>
<dbReference type="NCBIfam" id="TIGR00229">
    <property type="entry name" value="sensory_box"/>
    <property type="match status" value="1"/>
</dbReference>
<dbReference type="Pfam" id="PF00563">
    <property type="entry name" value="EAL"/>
    <property type="match status" value="1"/>
</dbReference>
<dbReference type="InterPro" id="IPR029787">
    <property type="entry name" value="Nucleotide_cyclase"/>
</dbReference>
<evidence type="ECO:0000259" key="4">
    <source>
        <dbReference type="PROSITE" id="PS50113"/>
    </source>
</evidence>
<dbReference type="Pfam" id="PF13188">
    <property type="entry name" value="PAS_8"/>
    <property type="match status" value="1"/>
</dbReference>
<protein>
    <submittedName>
        <fullName evidence="7">PAS domain S-box-containing protein/diguanylate cyclase (GGDEF) domain-containing protein</fullName>
    </submittedName>
</protein>
<dbReference type="PROSITE" id="PS50883">
    <property type="entry name" value="EAL"/>
    <property type="match status" value="1"/>
</dbReference>
<evidence type="ECO:0000259" key="6">
    <source>
        <dbReference type="PROSITE" id="PS50887"/>
    </source>
</evidence>
<feature type="coiled-coil region" evidence="2">
    <location>
        <begin position="13"/>
        <end position="47"/>
    </location>
</feature>
<accession>A0A1K1WZP6</accession>
<dbReference type="SUPFAM" id="SSF55785">
    <property type="entry name" value="PYP-like sensor domain (PAS domain)"/>
    <property type="match status" value="1"/>
</dbReference>
<dbReference type="SUPFAM" id="SSF55073">
    <property type="entry name" value="Nucleotide cyclase"/>
    <property type="match status" value="1"/>
</dbReference>
<keyword evidence="8" id="KW-1185">Reference proteome</keyword>
<dbReference type="InterPro" id="IPR035965">
    <property type="entry name" value="PAS-like_dom_sf"/>
</dbReference>
<feature type="domain" description="GGDEF" evidence="6">
    <location>
        <begin position="344"/>
        <end position="477"/>
    </location>
</feature>
<dbReference type="InterPro" id="IPR052155">
    <property type="entry name" value="Biofilm_reg_signaling"/>
</dbReference>
<dbReference type="Proteomes" id="UP000182350">
    <property type="component" value="Unassembled WGS sequence"/>
</dbReference>
<dbReference type="STRING" id="1122209.SAMN02745752_01628"/>
<keyword evidence="2" id="KW-0175">Coiled coil</keyword>
<name>A0A1K1WZP6_9GAMM</name>
<dbReference type="PROSITE" id="PS50113">
    <property type="entry name" value="PAC"/>
    <property type="match status" value="1"/>
</dbReference>
<dbReference type="Gene3D" id="3.30.450.20">
    <property type="entry name" value="PAS domain"/>
    <property type="match status" value="2"/>
</dbReference>
<dbReference type="RefSeq" id="WP_072325866.1">
    <property type="nucleotide sequence ID" value="NZ_FPJW01000005.1"/>
</dbReference>
<dbReference type="SMART" id="SM00091">
    <property type="entry name" value="PAS"/>
    <property type="match status" value="2"/>
</dbReference>
<dbReference type="EMBL" id="FPJW01000005">
    <property type="protein sequence ID" value="SFX42896.1"/>
    <property type="molecule type" value="Genomic_DNA"/>
</dbReference>
<dbReference type="SUPFAM" id="SSF141868">
    <property type="entry name" value="EAL domain-like"/>
    <property type="match status" value="1"/>
</dbReference>
<dbReference type="Gene3D" id="3.20.20.450">
    <property type="entry name" value="EAL domain"/>
    <property type="match status" value="1"/>
</dbReference>
<dbReference type="PROSITE" id="PS50112">
    <property type="entry name" value="PAS"/>
    <property type="match status" value="1"/>
</dbReference>
<proteinExistence type="predicted"/>
<dbReference type="CDD" id="cd01949">
    <property type="entry name" value="GGDEF"/>
    <property type="match status" value="1"/>
</dbReference>
<dbReference type="PROSITE" id="PS50887">
    <property type="entry name" value="GGDEF"/>
    <property type="match status" value="1"/>
</dbReference>
<feature type="domain" description="EAL" evidence="5">
    <location>
        <begin position="486"/>
        <end position="741"/>
    </location>
</feature>
<dbReference type="SMART" id="SM00267">
    <property type="entry name" value="GGDEF"/>
    <property type="match status" value="1"/>
</dbReference>
<dbReference type="AlphaFoldDB" id="A0A1K1WZP6"/>
<evidence type="ECO:0000256" key="1">
    <source>
        <dbReference type="ARBA" id="ARBA00001946"/>
    </source>
</evidence>
<dbReference type="InterPro" id="IPR000160">
    <property type="entry name" value="GGDEF_dom"/>
</dbReference>